<dbReference type="Proteomes" id="UP000076154">
    <property type="component" value="Unassembled WGS sequence"/>
</dbReference>
<keyword evidence="2" id="KW-0812">Transmembrane</keyword>
<feature type="transmembrane region" description="Helical" evidence="2">
    <location>
        <begin position="419"/>
        <end position="445"/>
    </location>
</feature>
<protein>
    <submittedName>
        <fullName evidence="3">Uncharacterized protein</fullName>
    </submittedName>
</protein>
<evidence type="ECO:0000256" key="1">
    <source>
        <dbReference type="SAM" id="MobiDB-lite"/>
    </source>
</evidence>
<feature type="compositionally biased region" description="Low complexity" evidence="1">
    <location>
        <begin position="12"/>
        <end position="33"/>
    </location>
</feature>
<dbReference type="EMBL" id="LUEZ02000048">
    <property type="protein sequence ID" value="RDB22940.1"/>
    <property type="molecule type" value="Genomic_DNA"/>
</dbReference>
<dbReference type="InParanoid" id="A0A369JP01"/>
<feature type="region of interest" description="Disordered" evidence="1">
    <location>
        <begin position="1"/>
        <end position="40"/>
    </location>
</feature>
<gene>
    <name evidence="3" type="ORF">Hypma_009888</name>
</gene>
<comment type="caution">
    <text evidence="3">The sequence shown here is derived from an EMBL/GenBank/DDBJ whole genome shotgun (WGS) entry which is preliminary data.</text>
</comment>
<evidence type="ECO:0000313" key="3">
    <source>
        <dbReference type="EMBL" id="RDB22940.1"/>
    </source>
</evidence>
<organism evidence="3 4">
    <name type="scientific">Hypsizygus marmoreus</name>
    <name type="common">White beech mushroom</name>
    <name type="synonym">Agaricus marmoreus</name>
    <dbReference type="NCBI Taxonomy" id="39966"/>
    <lineage>
        <taxon>Eukaryota</taxon>
        <taxon>Fungi</taxon>
        <taxon>Dikarya</taxon>
        <taxon>Basidiomycota</taxon>
        <taxon>Agaricomycotina</taxon>
        <taxon>Agaricomycetes</taxon>
        <taxon>Agaricomycetidae</taxon>
        <taxon>Agaricales</taxon>
        <taxon>Tricholomatineae</taxon>
        <taxon>Lyophyllaceae</taxon>
        <taxon>Hypsizygus</taxon>
    </lineage>
</organism>
<proteinExistence type="predicted"/>
<name>A0A369JP01_HYPMA</name>
<accession>A0A369JP01</accession>
<evidence type="ECO:0000313" key="4">
    <source>
        <dbReference type="Proteomes" id="UP000076154"/>
    </source>
</evidence>
<evidence type="ECO:0000256" key="2">
    <source>
        <dbReference type="SAM" id="Phobius"/>
    </source>
</evidence>
<keyword evidence="2" id="KW-1133">Transmembrane helix</keyword>
<sequence length="464" mass="52011">MSETKSKAGLTSRPPSISRSRPASAAASSSYPPVDSGRMMMNRGNELEAMSNFKENILRDVDHQTTEVYQSIRRIDDSIQELRRIFEKSQVQQMNVSDFEEALDRVSEQITMKQDIEAFKKEIWTRLDGLRTEVINMSTHDSDNSELIGTLERLCEGGQNRDPPLPASSDLGNFLVENLRKELHKLFDQHFSNLPVALHFARPCQGLGEETPDTRESQPQIPDGDWVRDSSAPGAKKTDQSTFLAHASDKISVLVLNELRQLFDEHFGALSTSILSQLSFEGLITPRTSAAPPTLDAELAPHIPHDTVLNELLVRDTDSDLFPPITNHESTTLKSSGDSLYAKVRDVSATILASFNIRLVVVKAKEIVGRVLGLQRLSLGKALKETSRLIRCQSSECDTARSSYRDPLAGAIISRLSNPWYFCGLLVAFACCGMWMILVWGGLWTEHDHPRWTHMQQLARDRRL</sequence>
<dbReference type="AlphaFoldDB" id="A0A369JP01"/>
<keyword evidence="4" id="KW-1185">Reference proteome</keyword>
<reference evidence="3" key="1">
    <citation type="submission" date="2018-04" db="EMBL/GenBank/DDBJ databases">
        <title>Whole genome sequencing of Hypsizygus marmoreus.</title>
        <authorList>
            <person name="Choi I.-G."/>
            <person name="Min B."/>
            <person name="Kim J.-G."/>
            <person name="Kim S."/>
            <person name="Oh Y.-L."/>
            <person name="Kong W.-S."/>
            <person name="Park H."/>
            <person name="Jeong J."/>
            <person name="Song E.-S."/>
        </authorList>
    </citation>
    <scope>NUCLEOTIDE SEQUENCE [LARGE SCALE GENOMIC DNA]</scope>
    <source>
        <strain evidence="3">51987-8</strain>
    </source>
</reference>
<feature type="region of interest" description="Disordered" evidence="1">
    <location>
        <begin position="205"/>
        <end position="241"/>
    </location>
</feature>
<keyword evidence="2" id="KW-0472">Membrane</keyword>